<evidence type="ECO:0000256" key="3">
    <source>
        <dbReference type="PROSITE-ProRule" id="PRU00284"/>
    </source>
</evidence>
<dbReference type="GO" id="GO:0005886">
    <property type="term" value="C:plasma membrane"/>
    <property type="evidence" value="ECO:0007669"/>
    <property type="project" value="TreeGrafter"/>
</dbReference>
<comment type="caution">
    <text evidence="6">The sequence shown here is derived from an EMBL/GenBank/DDBJ whole genome shotgun (WGS) entry which is preliminary data.</text>
</comment>
<dbReference type="Pfam" id="PF00015">
    <property type="entry name" value="MCPsignal"/>
    <property type="match status" value="1"/>
</dbReference>
<keyword evidence="4" id="KW-1133">Transmembrane helix</keyword>
<feature type="transmembrane region" description="Helical" evidence="4">
    <location>
        <begin position="27"/>
        <end position="44"/>
    </location>
</feature>
<dbReference type="SMART" id="SM00283">
    <property type="entry name" value="MA"/>
    <property type="match status" value="1"/>
</dbReference>
<dbReference type="SUPFAM" id="SSF58104">
    <property type="entry name" value="Methyl-accepting chemotaxis protein (MCP) signaling domain"/>
    <property type="match status" value="1"/>
</dbReference>
<dbReference type="PANTHER" id="PTHR43531">
    <property type="entry name" value="PROTEIN ICFG"/>
    <property type="match status" value="1"/>
</dbReference>
<dbReference type="Gene3D" id="1.10.287.950">
    <property type="entry name" value="Methyl-accepting chemotaxis protein"/>
    <property type="match status" value="1"/>
</dbReference>
<dbReference type="AlphaFoldDB" id="A0A5F1ZP15"/>
<accession>A0A5F1ZP15</accession>
<evidence type="ECO:0000256" key="4">
    <source>
        <dbReference type="SAM" id="Phobius"/>
    </source>
</evidence>
<feature type="transmembrane region" description="Helical" evidence="4">
    <location>
        <begin position="99"/>
        <end position="116"/>
    </location>
</feature>
<keyword evidence="3" id="KW-0807">Transducer</keyword>
<sequence length="514" mass="57172">MTAPKGIDIDTLARLKFSEETKKVDRFFFILLFAHIPPAFLFSLEYGTWKFVLNASLAIGISAGIGFLLLRGHYLLRLLNSLLIMTWSAVFIQSQFGRVEMHFHVFIALAFLLYYRDWKTLLSGALYITIHHGLSSFCQSLGIKFFEMPIVLFNYANDWEILLLPAIFIIFEITILIYFSITFKREFLHSAKDLIRLENLRNGNISIQNEVQIKSQSVNSILENLVQSSGIVAGKTTDQASSLQEINTSLNQIANAISEVSNGTRTQLDATNELGISFQNLEISFQEMESGLTSTKALFETAWKHARESEESLQAIESSIKRIESSSGGMVSKLGTIKDIADKVNLLALNASIEAARAGDHGRGFAVVADEISKLADQTGRTIKEISHLVKVGKEEMTRNTEIVQSGTKTISFILTDVDAIQKGLKSFYSLLDGQTDVRVTVAGALHNVGSIAESVHKATESERRSLEEIRIFLDNIQNSNSIVVSHAMAVADQAKDCKSISNSLENQVWEFKV</sequence>
<reference evidence="7" key="1">
    <citation type="submission" date="2018-10" db="EMBL/GenBank/DDBJ databases">
        <authorList>
            <person name="Vincent A.T."/>
            <person name="Schiettekatte O."/>
            <person name="Bourhy P."/>
            <person name="Veyrier F.J."/>
            <person name="Picardeau M."/>
        </authorList>
    </citation>
    <scope>NUCLEOTIDE SEQUENCE</scope>
    <source>
        <strain evidence="7">201702690</strain>
    </source>
</reference>
<keyword evidence="4" id="KW-0812">Transmembrane</keyword>
<evidence type="ECO:0000313" key="8">
    <source>
        <dbReference type="Proteomes" id="UP000297273"/>
    </source>
</evidence>
<keyword evidence="4" id="KW-0472">Membrane</keyword>
<organism evidence="6 9">
    <name type="scientific">Leptospira langatensis</name>
    <dbReference type="NCBI Taxonomy" id="2484983"/>
    <lineage>
        <taxon>Bacteria</taxon>
        <taxon>Pseudomonadati</taxon>
        <taxon>Spirochaetota</taxon>
        <taxon>Spirochaetia</taxon>
        <taxon>Leptospirales</taxon>
        <taxon>Leptospiraceae</taxon>
        <taxon>Leptospira</taxon>
    </lineage>
</organism>
<evidence type="ECO:0000313" key="7">
    <source>
        <dbReference type="EMBL" id="TGL38754.1"/>
    </source>
</evidence>
<keyword evidence="8" id="KW-1185">Reference proteome</keyword>
<dbReference type="OrthoDB" id="9816519at2"/>
<dbReference type="Proteomes" id="UP000297273">
    <property type="component" value="Unassembled WGS sequence"/>
</dbReference>
<dbReference type="Proteomes" id="UP000297946">
    <property type="component" value="Unassembled WGS sequence"/>
</dbReference>
<gene>
    <name evidence="6" type="ORF">EHO57_02840</name>
    <name evidence="7" type="ORF">EHQ53_18600</name>
</gene>
<proteinExistence type="inferred from homology"/>
<evidence type="ECO:0000256" key="1">
    <source>
        <dbReference type="ARBA" id="ARBA00022500"/>
    </source>
</evidence>
<protein>
    <submittedName>
        <fullName evidence="6">Chemotaxis protein</fullName>
    </submittedName>
</protein>
<dbReference type="PANTHER" id="PTHR43531:SF11">
    <property type="entry name" value="METHYL-ACCEPTING CHEMOTAXIS PROTEIN 3"/>
    <property type="match status" value="1"/>
</dbReference>
<keyword evidence="1" id="KW-0145">Chemotaxis</keyword>
<evidence type="ECO:0000256" key="2">
    <source>
        <dbReference type="ARBA" id="ARBA00029447"/>
    </source>
</evidence>
<comment type="similarity">
    <text evidence="2">Belongs to the methyl-accepting chemotaxis (MCP) protein family.</text>
</comment>
<dbReference type="GO" id="GO:0006935">
    <property type="term" value="P:chemotaxis"/>
    <property type="evidence" value="ECO:0007669"/>
    <property type="project" value="UniProtKB-KW"/>
</dbReference>
<feature type="domain" description="Methyl-accepting transducer" evidence="5">
    <location>
        <begin position="242"/>
        <end position="464"/>
    </location>
</feature>
<evidence type="ECO:0000313" key="9">
    <source>
        <dbReference type="Proteomes" id="UP000297946"/>
    </source>
</evidence>
<dbReference type="PROSITE" id="PS50111">
    <property type="entry name" value="CHEMOTAXIS_TRANSDUC_2"/>
    <property type="match status" value="1"/>
</dbReference>
<dbReference type="RefSeq" id="WP_135647242.1">
    <property type="nucleotide sequence ID" value="NZ_RQER01000001.1"/>
</dbReference>
<dbReference type="GO" id="GO:0007165">
    <property type="term" value="P:signal transduction"/>
    <property type="evidence" value="ECO:0007669"/>
    <property type="project" value="UniProtKB-KW"/>
</dbReference>
<dbReference type="EMBL" id="RQER01000001">
    <property type="protein sequence ID" value="TGK05623.1"/>
    <property type="molecule type" value="Genomic_DNA"/>
</dbReference>
<feature type="transmembrane region" description="Helical" evidence="4">
    <location>
        <begin position="161"/>
        <end position="181"/>
    </location>
</feature>
<dbReference type="EMBL" id="RQGC01000013">
    <property type="protein sequence ID" value="TGL38754.1"/>
    <property type="molecule type" value="Genomic_DNA"/>
</dbReference>
<name>A0A5F1ZP15_9LEPT</name>
<reference evidence="8 9" key="2">
    <citation type="journal article" date="2019" name="PLoS Negl. Trop. Dis.">
        <title>Revisiting the worldwide diversity of Leptospira species in the environment.</title>
        <authorList>
            <person name="Vincent A.T."/>
            <person name="Schiettekatte O."/>
            <person name="Bourhy P."/>
            <person name="Veyrier F.J."/>
            <person name="Picardeau M."/>
        </authorList>
    </citation>
    <scope>NUCLEOTIDE SEQUENCE [LARGE SCALE GENOMIC DNA]</scope>
    <source>
        <strain evidence="8">201702690</strain>
        <strain evidence="6 9">SSW18</strain>
    </source>
</reference>
<feature type="transmembrane region" description="Helical" evidence="4">
    <location>
        <begin position="51"/>
        <end position="68"/>
    </location>
</feature>
<dbReference type="InterPro" id="IPR004089">
    <property type="entry name" value="MCPsignal_dom"/>
</dbReference>
<evidence type="ECO:0000259" key="5">
    <source>
        <dbReference type="PROSITE" id="PS50111"/>
    </source>
</evidence>
<dbReference type="InterPro" id="IPR051310">
    <property type="entry name" value="MCP_chemotaxis"/>
</dbReference>
<evidence type="ECO:0000313" key="6">
    <source>
        <dbReference type="EMBL" id="TGK05623.1"/>
    </source>
</evidence>
<dbReference type="GO" id="GO:0004888">
    <property type="term" value="F:transmembrane signaling receptor activity"/>
    <property type="evidence" value="ECO:0007669"/>
    <property type="project" value="TreeGrafter"/>
</dbReference>